<sequence>MNVDLIQISTKTTEKALDRERVISELTNLKEEDRRLSDRVSWRKKTLNTLYLALDKLCFESNAYWEREIEYTGSMEKQIDNHMQHGSKSLAKEKKILREIHMCQQSDDSSNFLLKELTNILISLKWRYHNIEKNCEQVLREIKEFELAREKAIDNVAVMGKIWSSVGLREAMRNQVKMILDELMVIKKKRLSLATKMKHVGKELDVIEKETWCFQTHLKHQGNDEAYICRFDLDQYSRKELWIMYHSKLGHESC</sequence>
<evidence type="ECO:0000256" key="8">
    <source>
        <dbReference type="ARBA" id="ARBA00023136"/>
    </source>
</evidence>
<evidence type="ECO:0000256" key="5">
    <source>
        <dbReference type="ARBA" id="ARBA00022824"/>
    </source>
</evidence>
<keyword evidence="3" id="KW-1003">Cell membrane</keyword>
<dbReference type="GO" id="GO:0005789">
    <property type="term" value="C:endoplasmic reticulum membrane"/>
    <property type="evidence" value="ECO:0007669"/>
    <property type="project" value="UniProtKB-SubCell"/>
</dbReference>
<dbReference type="PANTHER" id="PTHR32219">
    <property type="entry name" value="RNA-BINDING PROTEIN YLMH-RELATED"/>
    <property type="match status" value="1"/>
</dbReference>
<dbReference type="AlphaFoldDB" id="A0AAD7L309"/>
<evidence type="ECO:0000256" key="10">
    <source>
        <dbReference type="SAM" id="Coils"/>
    </source>
</evidence>
<comment type="subcellular location">
    <subcellularLocation>
        <location evidence="1">Cell membrane</location>
        <topology evidence="1">Single-pass membrane protein</topology>
    </subcellularLocation>
    <subcellularLocation>
        <location evidence="2">Endoplasmic reticulum membrane</location>
        <topology evidence="2">Single-pass membrane protein</topology>
    </subcellularLocation>
</comment>
<keyword evidence="8" id="KW-0472">Membrane</keyword>
<name>A0AAD7L309_QUISA</name>
<evidence type="ECO:0000313" key="12">
    <source>
        <dbReference type="Proteomes" id="UP001163823"/>
    </source>
</evidence>
<evidence type="ECO:0000256" key="2">
    <source>
        <dbReference type="ARBA" id="ARBA00004389"/>
    </source>
</evidence>
<reference evidence="11" key="1">
    <citation type="journal article" date="2023" name="Science">
        <title>Elucidation of the pathway for biosynthesis of saponin adjuvants from the soapbark tree.</title>
        <authorList>
            <person name="Reed J."/>
            <person name="Orme A."/>
            <person name="El-Demerdash A."/>
            <person name="Owen C."/>
            <person name="Martin L.B.B."/>
            <person name="Misra R.C."/>
            <person name="Kikuchi S."/>
            <person name="Rejzek M."/>
            <person name="Martin A.C."/>
            <person name="Harkess A."/>
            <person name="Leebens-Mack J."/>
            <person name="Louveau T."/>
            <person name="Stephenson M.J."/>
            <person name="Osbourn A."/>
        </authorList>
    </citation>
    <scope>NUCLEOTIDE SEQUENCE</scope>
    <source>
        <strain evidence="11">S10</strain>
    </source>
</reference>
<comment type="caution">
    <text evidence="11">The sequence shown here is derived from an EMBL/GenBank/DDBJ whole genome shotgun (WGS) entry which is preliminary data.</text>
</comment>
<gene>
    <name evidence="11" type="ORF">O6P43_026512</name>
</gene>
<dbReference type="GO" id="GO:0005886">
    <property type="term" value="C:plasma membrane"/>
    <property type="evidence" value="ECO:0007669"/>
    <property type="project" value="UniProtKB-SubCell"/>
</dbReference>
<keyword evidence="12" id="KW-1185">Reference proteome</keyword>
<accession>A0AAD7L309</accession>
<keyword evidence="5" id="KW-0256">Endoplasmic reticulum</keyword>
<evidence type="ECO:0000313" key="11">
    <source>
        <dbReference type="EMBL" id="KAJ7950303.1"/>
    </source>
</evidence>
<dbReference type="InterPro" id="IPR055282">
    <property type="entry name" value="PPI1-4"/>
</dbReference>
<proteinExistence type="inferred from homology"/>
<keyword evidence="7 10" id="KW-0175">Coiled coil</keyword>
<evidence type="ECO:0000256" key="3">
    <source>
        <dbReference type="ARBA" id="ARBA00022475"/>
    </source>
</evidence>
<evidence type="ECO:0000256" key="9">
    <source>
        <dbReference type="ARBA" id="ARBA00038080"/>
    </source>
</evidence>
<dbReference type="Proteomes" id="UP001163823">
    <property type="component" value="Chromosome 11"/>
</dbReference>
<evidence type="ECO:0000256" key="4">
    <source>
        <dbReference type="ARBA" id="ARBA00022692"/>
    </source>
</evidence>
<dbReference type="KEGG" id="qsa:O6P43_026512"/>
<keyword evidence="6" id="KW-1133">Transmembrane helix</keyword>
<organism evidence="11 12">
    <name type="scientific">Quillaja saponaria</name>
    <name type="common">Soap bark tree</name>
    <dbReference type="NCBI Taxonomy" id="32244"/>
    <lineage>
        <taxon>Eukaryota</taxon>
        <taxon>Viridiplantae</taxon>
        <taxon>Streptophyta</taxon>
        <taxon>Embryophyta</taxon>
        <taxon>Tracheophyta</taxon>
        <taxon>Spermatophyta</taxon>
        <taxon>Magnoliopsida</taxon>
        <taxon>eudicotyledons</taxon>
        <taxon>Gunneridae</taxon>
        <taxon>Pentapetalae</taxon>
        <taxon>rosids</taxon>
        <taxon>fabids</taxon>
        <taxon>Fabales</taxon>
        <taxon>Quillajaceae</taxon>
        <taxon>Quillaja</taxon>
    </lineage>
</organism>
<comment type="similarity">
    <text evidence="9">Belongs to the plant Proton pump-interactor protein family.</text>
</comment>
<evidence type="ECO:0000256" key="7">
    <source>
        <dbReference type="ARBA" id="ARBA00023054"/>
    </source>
</evidence>
<keyword evidence="4" id="KW-0812">Transmembrane</keyword>
<feature type="coiled-coil region" evidence="10">
    <location>
        <begin position="128"/>
        <end position="155"/>
    </location>
</feature>
<evidence type="ECO:0000256" key="6">
    <source>
        <dbReference type="ARBA" id="ARBA00022989"/>
    </source>
</evidence>
<dbReference type="EMBL" id="JARAOO010000011">
    <property type="protein sequence ID" value="KAJ7950303.1"/>
    <property type="molecule type" value="Genomic_DNA"/>
</dbReference>
<evidence type="ECO:0000256" key="1">
    <source>
        <dbReference type="ARBA" id="ARBA00004162"/>
    </source>
</evidence>
<dbReference type="PANTHER" id="PTHR32219:SF16">
    <property type="entry name" value="CORE-2_I-BRANCHING BETA-1,6-N-ACETYLGLUCOSAMINYLTRANSFERASE FAMILY PROTEIN"/>
    <property type="match status" value="1"/>
</dbReference>
<protein>
    <submittedName>
        <fullName evidence="11">Proton pump-interactor 1-like</fullName>
    </submittedName>
</protein>
<feature type="non-terminal residue" evidence="11">
    <location>
        <position position="254"/>
    </location>
</feature>